<evidence type="ECO:0000313" key="4">
    <source>
        <dbReference type="WBParaSite" id="ECPE_0000572101-mRNA-1"/>
    </source>
</evidence>
<feature type="region of interest" description="Disordered" evidence="1">
    <location>
        <begin position="460"/>
        <end position="528"/>
    </location>
</feature>
<feature type="compositionally biased region" description="Polar residues" evidence="1">
    <location>
        <begin position="466"/>
        <end position="475"/>
    </location>
</feature>
<keyword evidence="3" id="KW-1185">Reference proteome</keyword>
<feature type="region of interest" description="Disordered" evidence="1">
    <location>
        <begin position="41"/>
        <end position="86"/>
    </location>
</feature>
<dbReference type="WBParaSite" id="ECPE_0000572101-mRNA-1">
    <property type="protein sequence ID" value="ECPE_0000572101-mRNA-1"/>
    <property type="gene ID" value="ECPE_0000572101"/>
</dbReference>
<feature type="region of interest" description="Disordered" evidence="1">
    <location>
        <begin position="1"/>
        <end position="24"/>
    </location>
</feature>
<feature type="region of interest" description="Disordered" evidence="1">
    <location>
        <begin position="336"/>
        <end position="361"/>
    </location>
</feature>
<reference evidence="4" key="1">
    <citation type="submission" date="2016-06" db="UniProtKB">
        <authorList>
            <consortium name="WormBaseParasite"/>
        </authorList>
    </citation>
    <scope>IDENTIFICATION</scope>
</reference>
<feature type="compositionally biased region" description="Basic and acidic residues" evidence="1">
    <location>
        <begin position="151"/>
        <end position="165"/>
    </location>
</feature>
<dbReference type="Proteomes" id="UP000272942">
    <property type="component" value="Unassembled WGS sequence"/>
</dbReference>
<feature type="compositionally biased region" description="Basic residues" evidence="1">
    <location>
        <begin position="339"/>
        <end position="351"/>
    </location>
</feature>
<dbReference type="EMBL" id="UZAN01042584">
    <property type="protein sequence ID" value="VDP76323.1"/>
    <property type="molecule type" value="Genomic_DNA"/>
</dbReference>
<feature type="region of interest" description="Disordered" evidence="1">
    <location>
        <begin position="198"/>
        <end position="229"/>
    </location>
</feature>
<reference evidence="2 3" key="2">
    <citation type="submission" date="2018-11" db="EMBL/GenBank/DDBJ databases">
        <authorList>
            <consortium name="Pathogen Informatics"/>
        </authorList>
    </citation>
    <scope>NUCLEOTIDE SEQUENCE [LARGE SCALE GENOMIC DNA]</scope>
    <source>
        <strain evidence="2 3">Egypt</strain>
    </source>
</reference>
<proteinExistence type="predicted"/>
<feature type="region of interest" description="Disordered" evidence="1">
    <location>
        <begin position="252"/>
        <end position="315"/>
    </location>
</feature>
<evidence type="ECO:0000313" key="2">
    <source>
        <dbReference type="EMBL" id="VDP76323.1"/>
    </source>
</evidence>
<feature type="compositionally biased region" description="Polar residues" evidence="1">
    <location>
        <begin position="209"/>
        <end position="226"/>
    </location>
</feature>
<evidence type="ECO:0000313" key="3">
    <source>
        <dbReference type="Proteomes" id="UP000272942"/>
    </source>
</evidence>
<sequence>MFSPTESTTDKSRPNSARRHFSQDSLFLPCDTSRVRVHRDRFGSASSHHEVPVGESWSGSDDADRGLESQSKLGSDPDDMSGTQLSQSLTSGLSHLTVVAASASLREKNNTASAEPIEKVVTVQPSSLKAELNTMHYDSDKGNVDSPTLESEDHNTTTQSDTDRESTAIIHSQGQYPLLGQVSPLWSTGKRKRERSLLELPNEPPKPQPSATVPSSAISTQDSRSVVVSRPNDIQLDPREIVSREYGVQLRPEPGRRRLRMKRPVDETSDSNSCQNSTARISGGEGKLVRRRSSSVSGSSFSSPSTTTSTDTHTHLSTENLALELRQHMLDSLSDKEHHVRRVRSRLRKDQRRPDSLAVPSILRLPNPLTTASAEIPDPSAPSLSNDSLRRFSLGPLGRSLFGNLDRASISILFPNSTATTTGLISSITEADLDLSELSDDVAREIIDIRHSVNLGWAKTTEEEQNTSPDSTGQACVSAPCSPGQFDQNIPLDEPDFDADYSNLVTPRRPADVESESQPGSDWRRSTR</sequence>
<evidence type="ECO:0000256" key="1">
    <source>
        <dbReference type="SAM" id="MobiDB-lite"/>
    </source>
</evidence>
<feature type="compositionally biased region" description="Polar residues" evidence="1">
    <location>
        <begin position="270"/>
        <end position="280"/>
    </location>
</feature>
<gene>
    <name evidence="2" type="ORF">ECPE_LOCUS5707</name>
</gene>
<name>A0A183AFH3_9TREM</name>
<protein>
    <submittedName>
        <fullName evidence="4">RING-type domain-containing protein</fullName>
    </submittedName>
</protein>
<organism evidence="4">
    <name type="scientific">Echinostoma caproni</name>
    <dbReference type="NCBI Taxonomy" id="27848"/>
    <lineage>
        <taxon>Eukaryota</taxon>
        <taxon>Metazoa</taxon>
        <taxon>Spiralia</taxon>
        <taxon>Lophotrochozoa</taxon>
        <taxon>Platyhelminthes</taxon>
        <taxon>Trematoda</taxon>
        <taxon>Digenea</taxon>
        <taxon>Plagiorchiida</taxon>
        <taxon>Echinostomata</taxon>
        <taxon>Echinostomatoidea</taxon>
        <taxon>Echinostomatidae</taxon>
        <taxon>Echinostoma</taxon>
    </lineage>
</organism>
<accession>A0A183AFH3</accession>
<dbReference type="OrthoDB" id="10506126at2759"/>
<dbReference type="AlphaFoldDB" id="A0A183AFH3"/>
<feature type="region of interest" description="Disordered" evidence="1">
    <location>
        <begin position="137"/>
        <end position="165"/>
    </location>
</feature>
<feature type="compositionally biased region" description="Low complexity" evidence="1">
    <location>
        <begin position="294"/>
        <end position="315"/>
    </location>
</feature>